<reference evidence="3" key="1">
    <citation type="submission" date="2016-06" db="UniProtKB">
        <authorList>
            <consortium name="WormBaseParasite"/>
        </authorList>
    </citation>
    <scope>IDENTIFICATION</scope>
</reference>
<gene>
    <name evidence="1" type="ORF">ECPE_LOCUS10263</name>
</gene>
<dbReference type="EMBL" id="UZAN01048769">
    <property type="protein sequence ID" value="VDP86774.1"/>
    <property type="molecule type" value="Genomic_DNA"/>
</dbReference>
<reference evidence="1 2" key="2">
    <citation type="submission" date="2018-11" db="EMBL/GenBank/DDBJ databases">
        <authorList>
            <consortium name="Pathogen Informatics"/>
        </authorList>
    </citation>
    <scope>NUCLEOTIDE SEQUENCE [LARGE SCALE GENOMIC DNA]</scope>
    <source>
        <strain evidence="1 2">Egypt</strain>
    </source>
</reference>
<accession>A0A183ATH8</accession>
<dbReference type="WBParaSite" id="ECPE_0001029501-mRNA-1">
    <property type="protein sequence ID" value="ECPE_0001029501-mRNA-1"/>
    <property type="gene ID" value="ECPE_0001029501"/>
</dbReference>
<evidence type="ECO:0000313" key="1">
    <source>
        <dbReference type="EMBL" id="VDP86774.1"/>
    </source>
</evidence>
<dbReference type="AlphaFoldDB" id="A0A183ATH8"/>
<dbReference type="OrthoDB" id="6269447at2759"/>
<evidence type="ECO:0000313" key="2">
    <source>
        <dbReference type="Proteomes" id="UP000272942"/>
    </source>
</evidence>
<proteinExistence type="predicted"/>
<sequence>MHDIVPDGIETLTIILALVDRLSEVQEENCTMRRQVQRLDAELTAKTRALQIEMSKRLALGEPPSAHTKDTSDLGSTATVAGHALTSSSSLYNTRRPPFLESPRSLLVQLTL</sequence>
<evidence type="ECO:0000313" key="3">
    <source>
        <dbReference type="WBParaSite" id="ECPE_0001029501-mRNA-1"/>
    </source>
</evidence>
<keyword evidence="2" id="KW-1185">Reference proteome</keyword>
<dbReference type="Proteomes" id="UP000272942">
    <property type="component" value="Unassembled WGS sequence"/>
</dbReference>
<organism evidence="3">
    <name type="scientific">Echinostoma caproni</name>
    <dbReference type="NCBI Taxonomy" id="27848"/>
    <lineage>
        <taxon>Eukaryota</taxon>
        <taxon>Metazoa</taxon>
        <taxon>Spiralia</taxon>
        <taxon>Lophotrochozoa</taxon>
        <taxon>Platyhelminthes</taxon>
        <taxon>Trematoda</taxon>
        <taxon>Digenea</taxon>
        <taxon>Plagiorchiida</taxon>
        <taxon>Echinostomata</taxon>
        <taxon>Echinostomatoidea</taxon>
        <taxon>Echinostomatidae</taxon>
        <taxon>Echinostoma</taxon>
    </lineage>
</organism>
<name>A0A183ATH8_9TREM</name>
<protein>
    <submittedName>
        <fullName evidence="3">Coiled-coil domain-containing protein 52</fullName>
    </submittedName>
</protein>